<dbReference type="InterPro" id="IPR043502">
    <property type="entry name" value="DNA/RNA_pol_sf"/>
</dbReference>
<dbReference type="CDD" id="cd01650">
    <property type="entry name" value="RT_nLTR_like"/>
    <property type="match status" value="1"/>
</dbReference>
<dbReference type="EMBL" id="CADCXW020000020">
    <property type="protein sequence ID" value="CAD1554388.1"/>
    <property type="molecule type" value="Genomic_DNA"/>
</dbReference>
<dbReference type="AlphaFoldDB" id="A0A6V7JSH2"/>
<evidence type="ECO:0000313" key="2">
    <source>
        <dbReference type="EMBL" id="CAD1554388.1"/>
    </source>
</evidence>
<evidence type="ECO:0000259" key="1">
    <source>
        <dbReference type="PROSITE" id="PS50878"/>
    </source>
</evidence>
<protein>
    <recommendedName>
        <fullName evidence="1">Reverse transcriptase domain-containing protein</fullName>
    </recommendedName>
</protein>
<organism evidence="2">
    <name type="scientific">Bracon brevicornis</name>
    <dbReference type="NCBI Taxonomy" id="1563983"/>
    <lineage>
        <taxon>Eukaryota</taxon>
        <taxon>Metazoa</taxon>
        <taxon>Ecdysozoa</taxon>
        <taxon>Arthropoda</taxon>
        <taxon>Hexapoda</taxon>
        <taxon>Insecta</taxon>
        <taxon>Pterygota</taxon>
        <taxon>Neoptera</taxon>
        <taxon>Endopterygota</taxon>
        <taxon>Hymenoptera</taxon>
        <taxon>Apocrita</taxon>
        <taxon>Ichneumonoidea</taxon>
        <taxon>Braconidae</taxon>
        <taxon>Braconinae</taxon>
        <taxon>Bracon</taxon>
    </lineage>
</organism>
<dbReference type="GO" id="GO:0071897">
    <property type="term" value="P:DNA biosynthetic process"/>
    <property type="evidence" value="ECO:0007669"/>
    <property type="project" value="UniProtKB-ARBA"/>
</dbReference>
<sequence>MKKEDTIENIIEFKESRAIPRLAVKKATKKTWDELVPIITSRTPPSILWKKVESLKGINFSEAPPFLETNDGRKIQNLSEICNNLAETFANNSSDTNYDNRFRHFKTNSHPANNSSTINQDVHNPINDQMTMTEVSHVLTNIGDTSPGPDKIPNAFIKQLPKEGLEYIISIYNFIWKYQVFPDAWREAVVIPIPKPGKNLTKAINYRPISLTCNPCKIMEKIISSRIRWYLEKENILSQKQYGFRQNRSTLDHLVNLQTEACNAIAQGGHLVMVSMDLEKAYEMVLTDRIIDLLEGMNIHGNCLEFIKNFLRKRVMRVRINDTQSEKVSTENGIPQGSVLSVLLFLIAINDVTKCIDYPVKASLFADDLTLSCYGKTIKTTTETIQRSLDNLQE</sequence>
<dbReference type="PROSITE" id="PS50878">
    <property type="entry name" value="RT_POL"/>
    <property type="match status" value="1"/>
</dbReference>
<proteinExistence type="predicted"/>
<accession>A0A6V7JSH2</accession>
<feature type="domain" description="Reverse transcriptase" evidence="1">
    <location>
        <begin position="174"/>
        <end position="394"/>
    </location>
</feature>
<dbReference type="Pfam" id="PF00078">
    <property type="entry name" value="RVT_1"/>
    <property type="match status" value="1"/>
</dbReference>
<name>A0A6V7JSH2_9HYME</name>
<dbReference type="SUPFAM" id="SSF56672">
    <property type="entry name" value="DNA/RNA polymerases"/>
    <property type="match status" value="1"/>
</dbReference>
<dbReference type="PANTHER" id="PTHR19446">
    <property type="entry name" value="REVERSE TRANSCRIPTASES"/>
    <property type="match status" value="1"/>
</dbReference>
<gene>
    <name evidence="2" type="ORF">BBRV_LOCUS59255</name>
</gene>
<dbReference type="InterPro" id="IPR000477">
    <property type="entry name" value="RT_dom"/>
</dbReference>
<reference evidence="2" key="1">
    <citation type="submission" date="2020-07" db="EMBL/GenBank/DDBJ databases">
        <authorList>
            <person name="Ferguson B K."/>
        </authorList>
    </citation>
    <scope>NUCLEOTIDE SEQUENCE</scope>
    <source>
        <strain evidence="2">L06</strain>
    </source>
</reference>